<dbReference type="GO" id="GO:0042132">
    <property type="term" value="F:fructose 1,6-bisphosphate 1-phosphatase activity"/>
    <property type="evidence" value="ECO:0007669"/>
    <property type="project" value="UniProtKB-EC"/>
</dbReference>
<dbReference type="PANTHER" id="PTHR38341:SF1">
    <property type="entry name" value="FRUCTOSE-1,6-BISPHOSPHATE ALDOLASE_PHOSPHATASE"/>
    <property type="match status" value="1"/>
</dbReference>
<evidence type="ECO:0000256" key="3">
    <source>
        <dbReference type="ARBA" id="ARBA00004742"/>
    </source>
</evidence>
<dbReference type="InterPro" id="IPR002803">
    <property type="entry name" value="FBPase_V"/>
</dbReference>
<keyword evidence="8" id="KW-0312">Gluconeogenesis</keyword>
<organism evidence="16">
    <name type="scientific">uncultured marine thaumarchaeote SAT1000_12_D12</name>
    <dbReference type="NCBI Taxonomy" id="1456378"/>
    <lineage>
        <taxon>Archaea</taxon>
        <taxon>Nitrososphaerota</taxon>
        <taxon>environmental samples</taxon>
    </lineage>
</organism>
<comment type="cofactor">
    <cofactor evidence="2">
        <name>Mg(2+)</name>
        <dbReference type="ChEBI" id="CHEBI:18420"/>
    </cofactor>
</comment>
<dbReference type="GO" id="GO:0016829">
    <property type="term" value="F:lyase activity"/>
    <property type="evidence" value="ECO:0007669"/>
    <property type="project" value="UniProtKB-KW"/>
</dbReference>
<evidence type="ECO:0000256" key="9">
    <source>
        <dbReference type="ARBA" id="ARBA00022723"/>
    </source>
</evidence>
<evidence type="ECO:0000256" key="2">
    <source>
        <dbReference type="ARBA" id="ARBA00001946"/>
    </source>
</evidence>
<name>A0A075I4U6_9ARCH</name>
<comment type="catalytic activity">
    <reaction evidence="1">
        <text>beta-D-fructose 1,6-bisphosphate + H2O = beta-D-fructose 6-phosphate + phosphate</text>
        <dbReference type="Rhea" id="RHEA:11064"/>
        <dbReference type="ChEBI" id="CHEBI:15377"/>
        <dbReference type="ChEBI" id="CHEBI:32966"/>
        <dbReference type="ChEBI" id="CHEBI:43474"/>
        <dbReference type="ChEBI" id="CHEBI:57634"/>
        <dbReference type="EC" id="3.1.3.11"/>
    </reaction>
</comment>
<comment type="similarity">
    <text evidence="4">Belongs to the FBP aldolase/phosphatase family.</text>
</comment>
<evidence type="ECO:0000256" key="7">
    <source>
        <dbReference type="ARBA" id="ARBA00018635"/>
    </source>
</evidence>
<keyword evidence="9" id="KW-0479">Metal-binding</keyword>
<dbReference type="GO" id="GO:0006094">
    <property type="term" value="P:gluconeogenesis"/>
    <property type="evidence" value="ECO:0007669"/>
    <property type="project" value="UniProtKB-UniPathway"/>
</dbReference>
<protein>
    <recommendedName>
        <fullName evidence="7">Fructose-1,6-bisphosphate aldolase/phosphatase</fullName>
        <ecNumber evidence="6">3.1.3.11</ecNumber>
    </recommendedName>
</protein>
<evidence type="ECO:0000256" key="6">
    <source>
        <dbReference type="ARBA" id="ARBA00013093"/>
    </source>
</evidence>
<feature type="region of interest" description="Disordered" evidence="15">
    <location>
        <begin position="92"/>
        <end position="112"/>
    </location>
</feature>
<keyword evidence="14" id="KW-0119">Carbohydrate metabolism</keyword>
<comment type="subunit">
    <text evidence="5">Homooctamer; dimer of tetramers.</text>
</comment>
<evidence type="ECO:0000256" key="13">
    <source>
        <dbReference type="ARBA" id="ARBA00023270"/>
    </source>
</evidence>
<evidence type="ECO:0000256" key="10">
    <source>
        <dbReference type="ARBA" id="ARBA00022801"/>
    </source>
</evidence>
<evidence type="ECO:0000256" key="1">
    <source>
        <dbReference type="ARBA" id="ARBA00001273"/>
    </source>
</evidence>
<keyword evidence="11" id="KW-0460">Magnesium</keyword>
<evidence type="ECO:0000256" key="5">
    <source>
        <dbReference type="ARBA" id="ARBA00011820"/>
    </source>
</evidence>
<keyword evidence="13" id="KW-0704">Schiff base</keyword>
<evidence type="ECO:0000256" key="8">
    <source>
        <dbReference type="ARBA" id="ARBA00022432"/>
    </source>
</evidence>
<feature type="compositionally biased region" description="Basic and acidic residues" evidence="15">
    <location>
        <begin position="102"/>
        <end position="112"/>
    </location>
</feature>
<evidence type="ECO:0000256" key="4">
    <source>
        <dbReference type="ARBA" id="ARBA00010693"/>
    </source>
</evidence>
<accession>A0A075I4U6</accession>
<comment type="pathway">
    <text evidence="3">Carbohydrate biosynthesis; gluconeogenesis.</text>
</comment>
<keyword evidence="10 16" id="KW-0378">Hydrolase</keyword>
<keyword evidence="12" id="KW-0456">Lyase</keyword>
<dbReference type="GO" id="GO:0046872">
    <property type="term" value="F:metal ion binding"/>
    <property type="evidence" value="ECO:0007669"/>
    <property type="project" value="UniProtKB-KW"/>
</dbReference>
<reference evidence="16" key="1">
    <citation type="journal article" date="2014" name="Genome Biol. Evol.">
        <title>Pangenome evidence for extensive interdomain horizontal transfer affecting lineage core and shell genes in uncultured planktonic thaumarchaeota and euryarchaeota.</title>
        <authorList>
            <person name="Deschamps P."/>
            <person name="Zivanovic Y."/>
            <person name="Moreira D."/>
            <person name="Rodriguez-Valera F."/>
            <person name="Lopez-Garcia P."/>
        </authorList>
    </citation>
    <scope>NUCLEOTIDE SEQUENCE</scope>
</reference>
<dbReference type="Pfam" id="PF01950">
    <property type="entry name" value="FBPase_3"/>
    <property type="match status" value="1"/>
</dbReference>
<dbReference type="AlphaFoldDB" id="A0A075I4U6"/>
<dbReference type="UniPathway" id="UPA00138"/>
<dbReference type="SUPFAM" id="SSF111249">
    <property type="entry name" value="Sulfolobus fructose-1,6-bisphosphatase-like"/>
    <property type="match status" value="1"/>
</dbReference>
<dbReference type="EMBL" id="KF901220">
    <property type="protein sequence ID" value="AIF22969.1"/>
    <property type="molecule type" value="Genomic_DNA"/>
</dbReference>
<dbReference type="EC" id="3.1.3.11" evidence="6"/>
<dbReference type="PANTHER" id="PTHR38341">
    <property type="entry name" value="FRUCTOSE-1,6-BISPHOSPHATE ALDOLASE/PHOSPHATASE"/>
    <property type="match status" value="1"/>
</dbReference>
<evidence type="ECO:0000256" key="14">
    <source>
        <dbReference type="ARBA" id="ARBA00023277"/>
    </source>
</evidence>
<evidence type="ECO:0000313" key="16">
    <source>
        <dbReference type="EMBL" id="AIF22969.1"/>
    </source>
</evidence>
<sequence length="112" mass="12656">MPLMPVKLNSAATINFCIPIVEALVFSMHNGKLIGPFDGFSTPDWDYIREIATKKALTMRSQGFIHPATLVPSELEYAEGYKAVMDVLHSKMKPIQDQPQNDQRKESYEDPD</sequence>
<evidence type="ECO:0000256" key="11">
    <source>
        <dbReference type="ARBA" id="ARBA00022842"/>
    </source>
</evidence>
<dbReference type="InterPro" id="IPR036076">
    <property type="entry name" value="FBPase_V_sf"/>
</dbReference>
<evidence type="ECO:0000256" key="15">
    <source>
        <dbReference type="SAM" id="MobiDB-lite"/>
    </source>
</evidence>
<evidence type="ECO:0000256" key="12">
    <source>
        <dbReference type="ARBA" id="ARBA00023239"/>
    </source>
</evidence>
<proteinExistence type="inferred from homology"/>